<evidence type="ECO:0000259" key="1">
    <source>
        <dbReference type="Pfam" id="PF00646"/>
    </source>
</evidence>
<dbReference type="InterPro" id="IPR036047">
    <property type="entry name" value="F-box-like_dom_sf"/>
</dbReference>
<evidence type="ECO:0000313" key="3">
    <source>
        <dbReference type="Proteomes" id="UP001209540"/>
    </source>
</evidence>
<dbReference type="InterPro" id="IPR032675">
    <property type="entry name" value="LRR_dom_sf"/>
</dbReference>
<dbReference type="InterPro" id="IPR001810">
    <property type="entry name" value="F-box_dom"/>
</dbReference>
<dbReference type="EMBL" id="JAIXMP010000008">
    <property type="protein sequence ID" value="KAI9268926.1"/>
    <property type="molecule type" value="Genomic_DNA"/>
</dbReference>
<comment type="caution">
    <text evidence="2">The sequence shown here is derived from an EMBL/GenBank/DDBJ whole genome shotgun (WGS) entry which is preliminary data.</text>
</comment>
<name>A0AAD5PG25_9FUNG</name>
<keyword evidence="3" id="KW-1185">Reference proteome</keyword>
<sequence length="519" mass="58856">MLEMRAIAWGRKDDYDKELQDASAMIKFAPHDPTGYLITGRRYAQQGFPKRAIKIFNKGLEQALELPHQTTTAATTDKKQTYLLLLQEKQRAQKQWDDQSGHFFAFISYDLICCIIDFLPQESIIECLLVSSTWRDWILSYPKPWRHAFHDATNKNSTIKENGIAPIPYPILPSVSQHVEYLAIPPDRHGMQYLDLIQTKNFSNLLSLKISDTGSFNIRQNNQMPLYLALHSVTDTLVSLDITFKERTNVPALGLILSTCSNLSTLRFSAYEINIVTPFSLSNVTTVLTQLELVDTQREGIQGEQLKSILRACPYLHYLSINKCETDIYNLVLNHCPNIHTLVAGGYSSLWSEPTKWSMFPLKSTIRNNGLNRLTIGNDVSNGNEMLPLLEEYHDTLDRLALYQAKYRTQLMETNWQHLASLGFTHLTHFTIVDITQIVCNNLKILLASMPNLASFRLQSLSGPEKIPDGALFALSRKRLPKLSELSLLTIQVNPVDLCHLLGTFCTITAGGGKQEHHH</sequence>
<dbReference type="SUPFAM" id="SSF52047">
    <property type="entry name" value="RNI-like"/>
    <property type="match status" value="1"/>
</dbReference>
<organism evidence="2 3">
    <name type="scientific">Phascolomyces articulosus</name>
    <dbReference type="NCBI Taxonomy" id="60185"/>
    <lineage>
        <taxon>Eukaryota</taxon>
        <taxon>Fungi</taxon>
        <taxon>Fungi incertae sedis</taxon>
        <taxon>Mucoromycota</taxon>
        <taxon>Mucoromycotina</taxon>
        <taxon>Mucoromycetes</taxon>
        <taxon>Mucorales</taxon>
        <taxon>Lichtheimiaceae</taxon>
        <taxon>Phascolomyces</taxon>
    </lineage>
</organism>
<dbReference type="Proteomes" id="UP001209540">
    <property type="component" value="Unassembled WGS sequence"/>
</dbReference>
<gene>
    <name evidence="2" type="ORF">BDA99DRAFT_337362</name>
</gene>
<dbReference type="InterPro" id="IPR011990">
    <property type="entry name" value="TPR-like_helical_dom_sf"/>
</dbReference>
<dbReference type="SUPFAM" id="SSF48452">
    <property type="entry name" value="TPR-like"/>
    <property type="match status" value="1"/>
</dbReference>
<reference evidence="2" key="1">
    <citation type="journal article" date="2022" name="IScience">
        <title>Evolution of zygomycete secretomes and the origins of terrestrial fungal ecologies.</title>
        <authorList>
            <person name="Chang Y."/>
            <person name="Wang Y."/>
            <person name="Mondo S."/>
            <person name="Ahrendt S."/>
            <person name="Andreopoulos W."/>
            <person name="Barry K."/>
            <person name="Beard J."/>
            <person name="Benny G.L."/>
            <person name="Blankenship S."/>
            <person name="Bonito G."/>
            <person name="Cuomo C."/>
            <person name="Desiro A."/>
            <person name="Gervers K.A."/>
            <person name="Hundley H."/>
            <person name="Kuo A."/>
            <person name="LaButti K."/>
            <person name="Lang B.F."/>
            <person name="Lipzen A."/>
            <person name="O'Donnell K."/>
            <person name="Pangilinan J."/>
            <person name="Reynolds N."/>
            <person name="Sandor L."/>
            <person name="Smith M.E."/>
            <person name="Tsang A."/>
            <person name="Grigoriev I.V."/>
            <person name="Stajich J.E."/>
            <person name="Spatafora J.W."/>
        </authorList>
    </citation>
    <scope>NUCLEOTIDE SEQUENCE</scope>
    <source>
        <strain evidence="2">RSA 2281</strain>
    </source>
</reference>
<reference evidence="2" key="2">
    <citation type="submission" date="2023-02" db="EMBL/GenBank/DDBJ databases">
        <authorList>
            <consortium name="DOE Joint Genome Institute"/>
            <person name="Mondo S.J."/>
            <person name="Chang Y."/>
            <person name="Wang Y."/>
            <person name="Ahrendt S."/>
            <person name="Andreopoulos W."/>
            <person name="Barry K."/>
            <person name="Beard J."/>
            <person name="Benny G.L."/>
            <person name="Blankenship S."/>
            <person name="Bonito G."/>
            <person name="Cuomo C."/>
            <person name="Desiro A."/>
            <person name="Gervers K.A."/>
            <person name="Hundley H."/>
            <person name="Kuo A."/>
            <person name="LaButti K."/>
            <person name="Lang B.F."/>
            <person name="Lipzen A."/>
            <person name="O'Donnell K."/>
            <person name="Pangilinan J."/>
            <person name="Reynolds N."/>
            <person name="Sandor L."/>
            <person name="Smith M.W."/>
            <person name="Tsang A."/>
            <person name="Grigoriev I.V."/>
            <person name="Stajich J.E."/>
            <person name="Spatafora J.W."/>
        </authorList>
    </citation>
    <scope>NUCLEOTIDE SEQUENCE</scope>
    <source>
        <strain evidence="2">RSA 2281</strain>
    </source>
</reference>
<dbReference type="Pfam" id="PF00646">
    <property type="entry name" value="F-box"/>
    <property type="match status" value="1"/>
</dbReference>
<evidence type="ECO:0000313" key="2">
    <source>
        <dbReference type="EMBL" id="KAI9268926.1"/>
    </source>
</evidence>
<feature type="domain" description="F-box" evidence="1">
    <location>
        <begin position="109"/>
        <end position="142"/>
    </location>
</feature>
<dbReference type="SUPFAM" id="SSF81383">
    <property type="entry name" value="F-box domain"/>
    <property type="match status" value="1"/>
</dbReference>
<dbReference type="Gene3D" id="3.80.10.10">
    <property type="entry name" value="Ribonuclease Inhibitor"/>
    <property type="match status" value="1"/>
</dbReference>
<protein>
    <recommendedName>
        <fullName evidence="1">F-box domain-containing protein</fullName>
    </recommendedName>
</protein>
<proteinExistence type="predicted"/>
<accession>A0AAD5PG25</accession>
<dbReference type="AlphaFoldDB" id="A0AAD5PG25"/>